<evidence type="ECO:0000256" key="1">
    <source>
        <dbReference type="ARBA" id="ARBA00022860"/>
    </source>
</evidence>
<comment type="caution">
    <text evidence="3">The sequence shown here is derived from an EMBL/GenBank/DDBJ whole genome shotgun (WGS) entry which is preliminary data.</text>
</comment>
<dbReference type="GO" id="GO:0005516">
    <property type="term" value="F:calmodulin binding"/>
    <property type="evidence" value="ECO:0007669"/>
    <property type="project" value="UniProtKB-KW"/>
</dbReference>
<keyword evidence="4" id="KW-1185">Reference proteome</keyword>
<accession>A0A103XL28</accession>
<name>A0A103XL28_CYNCS</name>
<dbReference type="InterPro" id="IPR000048">
    <property type="entry name" value="IQ_motif_EF-hand-BS"/>
</dbReference>
<dbReference type="Pfam" id="PF00612">
    <property type="entry name" value="IQ"/>
    <property type="match status" value="2"/>
</dbReference>
<evidence type="ECO:0000256" key="2">
    <source>
        <dbReference type="ARBA" id="ARBA00024341"/>
    </source>
</evidence>
<proteinExistence type="inferred from homology"/>
<sequence>MSLDFNFQLLSKLQSRCFPVPPVIDASGEHTQLEKSSSANLTDDTAENARRAFWALKGIIRLQALVRGHLVRRQAVATLSCMRAIVEFQALVRGQKARLSENGQMLQKKTPRELVN</sequence>
<evidence type="ECO:0000313" key="3">
    <source>
        <dbReference type="EMBL" id="KVH92701.1"/>
    </source>
</evidence>
<dbReference type="AlphaFoldDB" id="A0A103XL28"/>
<evidence type="ECO:0000313" key="4">
    <source>
        <dbReference type="Proteomes" id="UP000243975"/>
    </source>
</evidence>
<dbReference type="Proteomes" id="UP000243975">
    <property type="component" value="Unassembled WGS sequence"/>
</dbReference>
<dbReference type="EMBL" id="LEKV01004809">
    <property type="protein sequence ID" value="KVH92701.1"/>
    <property type="molecule type" value="Genomic_DNA"/>
</dbReference>
<gene>
    <name evidence="3" type="ORF">Ccrd_005238</name>
</gene>
<comment type="similarity">
    <text evidence="2">Belongs to the IQD family.</text>
</comment>
<dbReference type="PROSITE" id="PS50096">
    <property type="entry name" value="IQ"/>
    <property type="match status" value="2"/>
</dbReference>
<protein>
    <submittedName>
        <fullName evidence="3">IQ motif, EF-hand binding site-containing protein</fullName>
    </submittedName>
</protein>
<dbReference type="STRING" id="59895.A0A103XL28"/>
<dbReference type="PANTHER" id="PTHR32295:SF222">
    <property type="entry name" value="IQ MOTIF, EF-HAND BINDING SITE-RELATED"/>
    <property type="match status" value="1"/>
</dbReference>
<reference evidence="3 4" key="1">
    <citation type="journal article" date="2016" name="Sci. Rep.">
        <title>The genome sequence of the outbreeding globe artichoke constructed de novo incorporating a phase-aware low-pass sequencing strategy of F1 progeny.</title>
        <authorList>
            <person name="Scaglione D."/>
            <person name="Reyes-Chin-Wo S."/>
            <person name="Acquadro A."/>
            <person name="Froenicke L."/>
            <person name="Portis E."/>
            <person name="Beitel C."/>
            <person name="Tirone M."/>
            <person name="Mauro R."/>
            <person name="Lo Monaco A."/>
            <person name="Mauromicale G."/>
            <person name="Faccioli P."/>
            <person name="Cattivelli L."/>
            <person name="Rieseberg L."/>
            <person name="Michelmore R."/>
            <person name="Lanteri S."/>
        </authorList>
    </citation>
    <scope>NUCLEOTIDE SEQUENCE [LARGE SCALE GENOMIC DNA]</scope>
    <source>
        <strain evidence="3">2C</strain>
    </source>
</reference>
<organism evidence="3 4">
    <name type="scientific">Cynara cardunculus var. scolymus</name>
    <name type="common">Globe artichoke</name>
    <name type="synonym">Cynara scolymus</name>
    <dbReference type="NCBI Taxonomy" id="59895"/>
    <lineage>
        <taxon>Eukaryota</taxon>
        <taxon>Viridiplantae</taxon>
        <taxon>Streptophyta</taxon>
        <taxon>Embryophyta</taxon>
        <taxon>Tracheophyta</taxon>
        <taxon>Spermatophyta</taxon>
        <taxon>Magnoliopsida</taxon>
        <taxon>eudicotyledons</taxon>
        <taxon>Gunneridae</taxon>
        <taxon>Pentapetalae</taxon>
        <taxon>asterids</taxon>
        <taxon>campanulids</taxon>
        <taxon>Asterales</taxon>
        <taxon>Asteraceae</taxon>
        <taxon>Carduoideae</taxon>
        <taxon>Cardueae</taxon>
        <taxon>Carduinae</taxon>
        <taxon>Cynara</taxon>
    </lineage>
</organism>
<dbReference type="Gramene" id="KVH92701">
    <property type="protein sequence ID" value="KVH92701"/>
    <property type="gene ID" value="Ccrd_005238"/>
</dbReference>
<keyword evidence="1" id="KW-0112">Calmodulin-binding</keyword>
<dbReference type="PANTHER" id="PTHR32295">
    <property type="entry name" value="IQ-DOMAIN 5-RELATED"/>
    <property type="match status" value="1"/>
</dbReference>